<dbReference type="InterPro" id="IPR032675">
    <property type="entry name" value="LRR_dom_sf"/>
</dbReference>
<evidence type="ECO:0000259" key="3">
    <source>
        <dbReference type="Pfam" id="PF23598"/>
    </source>
</evidence>
<dbReference type="OMA" id="WCTELAG"/>
<dbReference type="Pfam" id="PF23598">
    <property type="entry name" value="LRR_14"/>
    <property type="match status" value="1"/>
</dbReference>
<gene>
    <name evidence="4" type="ORF">EUGRSUZ_B02581</name>
</gene>
<evidence type="ECO:0000256" key="2">
    <source>
        <dbReference type="ARBA" id="ARBA00022737"/>
    </source>
</evidence>
<evidence type="ECO:0000256" key="1">
    <source>
        <dbReference type="ARBA" id="ARBA00022614"/>
    </source>
</evidence>
<evidence type="ECO:0000313" key="4">
    <source>
        <dbReference type="EMBL" id="KCW85844.1"/>
    </source>
</evidence>
<protein>
    <recommendedName>
        <fullName evidence="3">Disease resistance R13L4/SHOC-2-like LRR domain-containing protein</fullName>
    </recommendedName>
</protein>
<sequence length="829" mass="93110">MDPSSERLSRRNFIRTPNLTSAIQCLQEMFRAFFDFGAERENEAVLCTEYFKPIINLRLLQINHAKLEGKFKFLPQSLKWLQWKECPLTVLPSDFCPRDLAVLDLTYSKIERLWKTNSNKAGENLLIINLRGCSNLASIPDLSASRSLKKLVLERCTRLTQVPESIGSLNALVHLNLEWCTELAGLPKDVSGLKNLEELILSSCVNLKELPEDIDSMKSLKLLLLDGTPIKRLPEKIFHLTQLEKLNLNRCTSLKKLPTHIGKMASLRELTLNDTGIEEIPDSVRSLQNLELLSLMRCVSLTELPEFVGDLKLLKELSIDGSEIRELPASICSLRYLKTLSIGDCRFSSHCPDSIKGLHSLTELSLGGPSITSLPPQLGALKMLRRLEIRNCESLESLPESIGNLADLTTMILYNVNITELPQSIGELESIVIMRLNECKRLCKLPPSMGNLRSLYHLIMEGTAVTELPETFGMLSKLVTLRVGKKPHPVVIPQGNTETENQDLITEEIAGSILPSSLSNLSWLQELNARAWYMQGKVPDDFEKLVSLETLNLGYNNFTSLPTSLKGLSVLQKLLLPHCKELKSLPPLPSSLVEVNIAGCVAIETISDLSELENLQELNMANCEKVVDVPGLQRLKSLRRLYMIGCRVCSSVVKTRISKVSLRNLRFLSMPGSEIPDWLNEEEVSYTACRNCKLKAVLIGVVVSITSDFPESLRDHIPTLVDFEAKILKMNTSIFGTALPLKGIPKLDEDQVHLCRFLDFHPLVSKLKEGYKVQVAKRNPPFIPGMQLKKCGVRLIFERDDEFDGDEQQLDDGYQSLSEKLARFFNSLQ</sequence>
<dbReference type="PANTHER" id="PTHR16083:SF76">
    <property type="entry name" value="DISEASE RESISTANCE PROTEIN TAO1-LIKE"/>
    <property type="match status" value="1"/>
</dbReference>
<dbReference type="InterPro" id="IPR001611">
    <property type="entry name" value="Leu-rich_rpt"/>
</dbReference>
<name>A0A059D5T1_EUCGR</name>
<dbReference type="InterPro" id="IPR003591">
    <property type="entry name" value="Leu-rich_rpt_typical-subtyp"/>
</dbReference>
<organism evidence="4">
    <name type="scientific">Eucalyptus grandis</name>
    <name type="common">Flooded gum</name>
    <dbReference type="NCBI Taxonomy" id="71139"/>
    <lineage>
        <taxon>Eukaryota</taxon>
        <taxon>Viridiplantae</taxon>
        <taxon>Streptophyta</taxon>
        <taxon>Embryophyta</taxon>
        <taxon>Tracheophyta</taxon>
        <taxon>Spermatophyta</taxon>
        <taxon>Magnoliopsida</taxon>
        <taxon>eudicotyledons</taxon>
        <taxon>Gunneridae</taxon>
        <taxon>Pentapetalae</taxon>
        <taxon>rosids</taxon>
        <taxon>malvids</taxon>
        <taxon>Myrtales</taxon>
        <taxon>Myrtaceae</taxon>
        <taxon>Myrtoideae</taxon>
        <taxon>Eucalypteae</taxon>
        <taxon>Eucalyptus</taxon>
    </lineage>
</organism>
<feature type="domain" description="Disease resistance R13L4/SHOC-2-like LRR" evidence="3">
    <location>
        <begin position="284"/>
        <end position="391"/>
    </location>
</feature>
<dbReference type="EMBL" id="KK198754">
    <property type="protein sequence ID" value="KCW85844.1"/>
    <property type="molecule type" value="Genomic_DNA"/>
</dbReference>
<dbReference type="InterPro" id="IPR055414">
    <property type="entry name" value="LRR_R13L4/SHOC2-like"/>
</dbReference>
<keyword evidence="1" id="KW-0433">Leucine-rich repeat</keyword>
<dbReference type="Pfam" id="PF00560">
    <property type="entry name" value="LRR_1"/>
    <property type="match status" value="1"/>
</dbReference>
<proteinExistence type="predicted"/>
<dbReference type="Gramene" id="KCW85844">
    <property type="protein sequence ID" value="KCW85844"/>
    <property type="gene ID" value="EUGRSUZ_B02581"/>
</dbReference>
<keyword evidence="2" id="KW-0677">Repeat</keyword>
<dbReference type="PANTHER" id="PTHR16083">
    <property type="entry name" value="LEUCINE RICH REPEAT CONTAINING PROTEIN"/>
    <property type="match status" value="1"/>
</dbReference>
<dbReference type="AlphaFoldDB" id="A0A059D5T1"/>
<reference evidence="4" key="1">
    <citation type="submission" date="2013-07" db="EMBL/GenBank/DDBJ databases">
        <title>The genome of Eucalyptus grandis.</title>
        <authorList>
            <person name="Schmutz J."/>
            <person name="Hayes R."/>
            <person name="Myburg A."/>
            <person name="Tuskan G."/>
            <person name="Grattapaglia D."/>
            <person name="Rokhsar D.S."/>
        </authorList>
    </citation>
    <scope>NUCLEOTIDE SEQUENCE</scope>
    <source>
        <tissue evidence="4">Leaf extractions</tissue>
    </source>
</reference>
<dbReference type="Gene3D" id="3.80.10.10">
    <property type="entry name" value="Ribonuclease Inhibitor"/>
    <property type="match status" value="4"/>
</dbReference>
<dbReference type="SMART" id="SM00369">
    <property type="entry name" value="LRR_TYP"/>
    <property type="match status" value="8"/>
</dbReference>
<dbReference type="eggNOG" id="ENOG502QQJE">
    <property type="taxonomic scope" value="Eukaryota"/>
</dbReference>
<dbReference type="InParanoid" id="A0A059D5T1"/>
<dbReference type="PROSITE" id="PS51450">
    <property type="entry name" value="LRR"/>
    <property type="match status" value="1"/>
</dbReference>
<dbReference type="SUPFAM" id="SSF52058">
    <property type="entry name" value="L domain-like"/>
    <property type="match status" value="2"/>
</dbReference>
<accession>A0A059D5T1</accession>